<reference evidence="3" key="1">
    <citation type="journal article" date="2019" name="Int. J. Syst. Evol. Microbiol.">
        <title>The Global Catalogue of Microorganisms (GCM) 10K type strain sequencing project: providing services to taxonomists for standard genome sequencing and annotation.</title>
        <authorList>
            <consortium name="The Broad Institute Genomics Platform"/>
            <consortium name="The Broad Institute Genome Sequencing Center for Infectious Disease"/>
            <person name="Wu L."/>
            <person name="Ma J."/>
        </authorList>
    </citation>
    <scope>NUCLEOTIDE SEQUENCE [LARGE SCALE GENOMIC DNA]</scope>
    <source>
        <strain evidence="3">JCM 14322</strain>
    </source>
</reference>
<dbReference type="RefSeq" id="WP_344292737.1">
    <property type="nucleotide sequence ID" value="NZ_BAAANJ010000001.1"/>
</dbReference>
<dbReference type="EMBL" id="BAAANJ010000001">
    <property type="protein sequence ID" value="GAA1798895.1"/>
    <property type="molecule type" value="Genomic_DNA"/>
</dbReference>
<evidence type="ECO:0000313" key="2">
    <source>
        <dbReference type="EMBL" id="GAA1798895.1"/>
    </source>
</evidence>
<proteinExistence type="predicted"/>
<dbReference type="Gene3D" id="1.10.10.10">
    <property type="entry name" value="Winged helix-like DNA-binding domain superfamily/Winged helix DNA-binding domain"/>
    <property type="match status" value="1"/>
</dbReference>
<evidence type="ECO:0000313" key="3">
    <source>
        <dbReference type="Proteomes" id="UP001500002"/>
    </source>
</evidence>
<organism evidence="2 3">
    <name type="scientific">Agromyces neolithicus</name>
    <dbReference type="NCBI Taxonomy" id="269420"/>
    <lineage>
        <taxon>Bacteria</taxon>
        <taxon>Bacillati</taxon>
        <taxon>Actinomycetota</taxon>
        <taxon>Actinomycetes</taxon>
        <taxon>Micrococcales</taxon>
        <taxon>Microbacteriaceae</taxon>
        <taxon>Agromyces</taxon>
    </lineage>
</organism>
<evidence type="ECO:0008006" key="4">
    <source>
        <dbReference type="Google" id="ProtNLM"/>
    </source>
</evidence>
<feature type="compositionally biased region" description="Basic residues" evidence="1">
    <location>
        <begin position="223"/>
        <end position="238"/>
    </location>
</feature>
<dbReference type="Proteomes" id="UP001500002">
    <property type="component" value="Unassembled WGS sequence"/>
</dbReference>
<feature type="compositionally biased region" description="Basic and acidic residues" evidence="1">
    <location>
        <begin position="213"/>
        <end position="222"/>
    </location>
</feature>
<protein>
    <recommendedName>
        <fullName evidence="4">MarR family transcriptional regulator</fullName>
    </recommendedName>
</protein>
<dbReference type="InterPro" id="IPR036388">
    <property type="entry name" value="WH-like_DNA-bd_sf"/>
</dbReference>
<dbReference type="SUPFAM" id="SSF46785">
    <property type="entry name" value="Winged helix' DNA-binding domain"/>
    <property type="match status" value="1"/>
</dbReference>
<gene>
    <name evidence="2" type="ORF">GCM10009749_03280</name>
</gene>
<keyword evidence="3" id="KW-1185">Reference proteome</keyword>
<feature type="compositionally biased region" description="Basic residues" evidence="1">
    <location>
        <begin position="164"/>
        <end position="173"/>
    </location>
</feature>
<feature type="region of interest" description="Disordered" evidence="1">
    <location>
        <begin position="213"/>
        <end position="238"/>
    </location>
</feature>
<sequence>MTTTDKTNPDQPDRSDDERLEAPTGTGRGIGTGTGRPIGFWLKLVDRRISDEMRTLFAADGITRRDWRTLNLLAGDARDERLAERLRTKPHALHRLAERGWIAGAPPVLTDAGREARDRLEGQVRGLRERVAGAVSAEDFATTLTSLEAIARELGWDESSPMPRGRRGGRRHGFGGWHGAGMGHGAGAGFGHHPGFGAQHGGHDVHVHVHLHDDDRHHDGDRHHGRGRGHHGRPHTEH</sequence>
<feature type="region of interest" description="Disordered" evidence="1">
    <location>
        <begin position="1"/>
        <end position="33"/>
    </location>
</feature>
<name>A0ABP4XZ37_9MICO</name>
<evidence type="ECO:0000256" key="1">
    <source>
        <dbReference type="SAM" id="MobiDB-lite"/>
    </source>
</evidence>
<feature type="region of interest" description="Disordered" evidence="1">
    <location>
        <begin position="158"/>
        <end position="180"/>
    </location>
</feature>
<comment type="caution">
    <text evidence="2">The sequence shown here is derived from an EMBL/GenBank/DDBJ whole genome shotgun (WGS) entry which is preliminary data.</text>
</comment>
<accession>A0ABP4XZ37</accession>
<feature type="compositionally biased region" description="Basic and acidic residues" evidence="1">
    <location>
        <begin position="7"/>
        <end position="21"/>
    </location>
</feature>
<dbReference type="InterPro" id="IPR036390">
    <property type="entry name" value="WH_DNA-bd_sf"/>
</dbReference>